<accession>X1RNQ1</accession>
<name>X1RNQ1_9ZZZZ</name>
<proteinExistence type="predicted"/>
<dbReference type="EMBL" id="BARW01000457">
    <property type="protein sequence ID" value="GAI64795.1"/>
    <property type="molecule type" value="Genomic_DNA"/>
</dbReference>
<organism evidence="1">
    <name type="scientific">marine sediment metagenome</name>
    <dbReference type="NCBI Taxonomy" id="412755"/>
    <lineage>
        <taxon>unclassified sequences</taxon>
        <taxon>metagenomes</taxon>
        <taxon>ecological metagenomes</taxon>
    </lineage>
</organism>
<comment type="caution">
    <text evidence="1">The sequence shown here is derived from an EMBL/GenBank/DDBJ whole genome shotgun (WGS) entry which is preliminary data.</text>
</comment>
<reference evidence="1" key="1">
    <citation type="journal article" date="2014" name="Front. Microbiol.">
        <title>High frequency of phylogenetically diverse reductive dehalogenase-homologous genes in deep subseafloor sedimentary metagenomes.</title>
        <authorList>
            <person name="Kawai M."/>
            <person name="Futagami T."/>
            <person name="Toyoda A."/>
            <person name="Takaki Y."/>
            <person name="Nishi S."/>
            <person name="Hori S."/>
            <person name="Arai W."/>
            <person name="Tsubouchi T."/>
            <person name="Morono Y."/>
            <person name="Uchiyama I."/>
            <person name="Ito T."/>
            <person name="Fujiyama A."/>
            <person name="Inagaki F."/>
            <person name="Takami H."/>
        </authorList>
    </citation>
    <scope>NUCLEOTIDE SEQUENCE</scope>
    <source>
        <strain evidence="1">Expedition CK06-06</strain>
    </source>
</reference>
<dbReference type="AlphaFoldDB" id="X1RNQ1"/>
<sequence>VEGGLRRDVAVYSMGSETLDVVRSDTKIKAWG</sequence>
<gene>
    <name evidence="1" type="ORF">S12H4_02025</name>
</gene>
<protein>
    <submittedName>
        <fullName evidence="1">Uncharacterized protein</fullName>
    </submittedName>
</protein>
<evidence type="ECO:0000313" key="1">
    <source>
        <dbReference type="EMBL" id="GAI64795.1"/>
    </source>
</evidence>
<feature type="non-terminal residue" evidence="1">
    <location>
        <position position="1"/>
    </location>
</feature>